<gene>
    <name evidence="19" type="ORF">D7M11_10675</name>
</gene>
<dbReference type="InterPro" id="IPR045864">
    <property type="entry name" value="aa-tRNA-synth_II/BPL/LPL"/>
</dbReference>
<evidence type="ECO:0000256" key="5">
    <source>
        <dbReference type="ARBA" id="ARBA00022490"/>
    </source>
</evidence>
<evidence type="ECO:0000256" key="7">
    <source>
        <dbReference type="ARBA" id="ARBA00022741"/>
    </source>
</evidence>
<evidence type="ECO:0000256" key="2">
    <source>
        <dbReference type="ARBA" id="ARBA00005045"/>
    </source>
</evidence>
<keyword evidence="8 16" id="KW-0067">ATP-binding</keyword>
<comment type="pathway">
    <text evidence="2">Aminoacyl-tRNA biosynthesis; selenocysteinyl-tRNA(Sec) biosynthesis; L-seryl-tRNA(Sec) from L-serine and tRNA(Sec): step 1/1.</text>
</comment>
<dbReference type="EC" id="6.1.1.11" evidence="4 14"/>
<evidence type="ECO:0000256" key="9">
    <source>
        <dbReference type="ARBA" id="ARBA00022917"/>
    </source>
</evidence>
<dbReference type="Pfam" id="PF00587">
    <property type="entry name" value="tRNA-synt_2b"/>
    <property type="match status" value="1"/>
</dbReference>
<keyword evidence="5" id="KW-0963">Cytoplasm</keyword>
<dbReference type="PIRSF" id="PIRSF001529">
    <property type="entry name" value="Ser-tRNA-synth_IIa"/>
    <property type="match status" value="1"/>
</dbReference>
<dbReference type="GO" id="GO:0005524">
    <property type="term" value="F:ATP binding"/>
    <property type="evidence" value="ECO:0007669"/>
    <property type="project" value="UniProtKB-KW"/>
</dbReference>
<dbReference type="Gene3D" id="3.30.930.10">
    <property type="entry name" value="Bira Bifunctional Protein, Domain 2"/>
    <property type="match status" value="1"/>
</dbReference>
<feature type="binding site" evidence="15">
    <location>
        <position position="261"/>
    </location>
    <ligand>
        <name>L-serine</name>
        <dbReference type="ChEBI" id="CHEBI:33384"/>
    </ligand>
</feature>
<dbReference type="InterPro" id="IPR002317">
    <property type="entry name" value="Ser-tRNA-ligase_type_1"/>
</dbReference>
<evidence type="ECO:0000256" key="11">
    <source>
        <dbReference type="ARBA" id="ARBA00039158"/>
    </source>
</evidence>
<evidence type="ECO:0000256" key="13">
    <source>
        <dbReference type="ARBA" id="ARBA00048823"/>
    </source>
</evidence>
<proteinExistence type="inferred from homology"/>
<feature type="binding site" evidence="15">
    <location>
        <position position="231"/>
    </location>
    <ligand>
        <name>L-serine</name>
        <dbReference type="ChEBI" id="CHEBI:33384"/>
    </ligand>
</feature>
<evidence type="ECO:0000256" key="1">
    <source>
        <dbReference type="ARBA" id="ARBA00004496"/>
    </source>
</evidence>
<keyword evidence="17" id="KW-0175">Coiled coil</keyword>
<keyword evidence="6 19" id="KW-0436">Ligase</keyword>
<protein>
    <recommendedName>
        <fullName evidence="11 14">Serine--tRNA ligase</fullName>
        <ecNumber evidence="4 14">6.1.1.11</ecNumber>
    </recommendedName>
</protein>
<dbReference type="Gene3D" id="1.10.287.40">
    <property type="entry name" value="Serine-tRNA synthetase, tRNA binding domain"/>
    <property type="match status" value="1"/>
</dbReference>
<dbReference type="AlphaFoldDB" id="A0A3B0CJG6"/>
<feature type="site" description="Important for serine binding" evidence="15">
    <location>
        <position position="385"/>
    </location>
</feature>
<evidence type="ECO:0000256" key="10">
    <source>
        <dbReference type="ARBA" id="ARBA00023146"/>
    </source>
</evidence>
<dbReference type="NCBIfam" id="TIGR00414">
    <property type="entry name" value="serS"/>
    <property type="match status" value="1"/>
</dbReference>
<dbReference type="SUPFAM" id="SSF55681">
    <property type="entry name" value="Class II aaRS and biotin synthetases"/>
    <property type="match status" value="1"/>
</dbReference>
<dbReference type="InterPro" id="IPR015866">
    <property type="entry name" value="Ser-tRNA-synth_1_N"/>
</dbReference>
<reference evidence="19 20" key="1">
    <citation type="journal article" date="2007" name="Int. J. Syst. Evol. Microbiol.">
        <title>Paenibacillus ginsengarvi sp. nov., isolated from soil from ginseng cultivation.</title>
        <authorList>
            <person name="Yoon M.H."/>
            <person name="Ten L.N."/>
            <person name="Im W.T."/>
        </authorList>
    </citation>
    <scope>NUCLEOTIDE SEQUENCE [LARGE SCALE GENOMIC DNA]</scope>
    <source>
        <strain evidence="19 20">KCTC 13059</strain>
    </source>
</reference>
<evidence type="ECO:0000256" key="17">
    <source>
        <dbReference type="SAM" id="Coils"/>
    </source>
</evidence>
<keyword evidence="9" id="KW-0648">Protein biosynthesis</keyword>
<feature type="binding site" evidence="15">
    <location>
        <position position="383"/>
    </location>
    <ligand>
        <name>L-serine</name>
        <dbReference type="ChEBI" id="CHEBI:33384"/>
    </ligand>
</feature>
<evidence type="ECO:0000256" key="14">
    <source>
        <dbReference type="NCBIfam" id="TIGR00414"/>
    </source>
</evidence>
<name>A0A3B0CJG6_9BACL</name>
<dbReference type="PROSITE" id="PS50862">
    <property type="entry name" value="AA_TRNA_LIGASE_II"/>
    <property type="match status" value="1"/>
</dbReference>
<dbReference type="InterPro" id="IPR042103">
    <property type="entry name" value="SerRS_1_N_sf"/>
</dbReference>
<evidence type="ECO:0000313" key="20">
    <source>
        <dbReference type="Proteomes" id="UP000282311"/>
    </source>
</evidence>
<dbReference type="PANTHER" id="PTHR43697:SF1">
    <property type="entry name" value="SERINE--TRNA LIGASE"/>
    <property type="match status" value="1"/>
</dbReference>
<evidence type="ECO:0000256" key="12">
    <source>
        <dbReference type="ARBA" id="ARBA00047929"/>
    </source>
</evidence>
<organism evidence="19 20">
    <name type="scientific">Paenibacillus ginsengarvi</name>
    <dbReference type="NCBI Taxonomy" id="400777"/>
    <lineage>
        <taxon>Bacteria</taxon>
        <taxon>Bacillati</taxon>
        <taxon>Bacillota</taxon>
        <taxon>Bacilli</taxon>
        <taxon>Bacillales</taxon>
        <taxon>Paenibacillaceae</taxon>
        <taxon>Paenibacillus</taxon>
    </lineage>
</organism>
<dbReference type="GO" id="GO:0140096">
    <property type="term" value="F:catalytic activity, acting on a protein"/>
    <property type="evidence" value="ECO:0007669"/>
    <property type="project" value="UniProtKB-ARBA"/>
</dbReference>
<dbReference type="InterPro" id="IPR006195">
    <property type="entry name" value="aa-tRNA-synth_II"/>
</dbReference>
<evidence type="ECO:0000256" key="15">
    <source>
        <dbReference type="PIRSR" id="PIRSR001529-1"/>
    </source>
</evidence>
<dbReference type="GO" id="GO:0005737">
    <property type="term" value="C:cytoplasm"/>
    <property type="evidence" value="ECO:0007669"/>
    <property type="project" value="UniProtKB-SubCell"/>
</dbReference>
<feature type="binding site" evidence="16">
    <location>
        <begin position="261"/>
        <end position="263"/>
    </location>
    <ligand>
        <name>ATP</name>
        <dbReference type="ChEBI" id="CHEBI:30616"/>
    </ligand>
</feature>
<feature type="binding site" evidence="16">
    <location>
        <begin position="350"/>
        <end position="353"/>
    </location>
    <ligand>
        <name>ATP</name>
        <dbReference type="ChEBI" id="CHEBI:30616"/>
    </ligand>
</feature>
<keyword evidence="7" id="KW-0547">Nucleotide-binding</keyword>
<dbReference type="InterPro" id="IPR010978">
    <property type="entry name" value="tRNA-bd_arm"/>
</dbReference>
<dbReference type="Proteomes" id="UP000282311">
    <property type="component" value="Unassembled WGS sequence"/>
</dbReference>
<dbReference type="SUPFAM" id="SSF46589">
    <property type="entry name" value="tRNA-binding arm"/>
    <property type="match status" value="1"/>
</dbReference>
<comment type="catalytic activity">
    <reaction evidence="13">
        <text>tRNA(Ser) + L-serine + ATP = L-seryl-tRNA(Ser) + AMP + diphosphate + H(+)</text>
        <dbReference type="Rhea" id="RHEA:12292"/>
        <dbReference type="Rhea" id="RHEA-COMP:9669"/>
        <dbReference type="Rhea" id="RHEA-COMP:9703"/>
        <dbReference type="ChEBI" id="CHEBI:15378"/>
        <dbReference type="ChEBI" id="CHEBI:30616"/>
        <dbReference type="ChEBI" id="CHEBI:33019"/>
        <dbReference type="ChEBI" id="CHEBI:33384"/>
        <dbReference type="ChEBI" id="CHEBI:78442"/>
        <dbReference type="ChEBI" id="CHEBI:78533"/>
        <dbReference type="ChEBI" id="CHEBI:456215"/>
        <dbReference type="EC" id="6.1.1.11"/>
    </reaction>
</comment>
<feature type="domain" description="Aminoacyl-transfer RNA synthetases class-II family profile" evidence="18">
    <location>
        <begin position="140"/>
        <end position="410"/>
    </location>
</feature>
<dbReference type="PRINTS" id="PR00981">
    <property type="entry name" value="TRNASYNTHSER"/>
</dbReference>
<comment type="similarity">
    <text evidence="3">Belongs to the class-II aminoacyl-tRNA synthetase family. Type-1 seryl-tRNA synthetase subfamily.</text>
</comment>
<evidence type="ECO:0000256" key="8">
    <source>
        <dbReference type="ARBA" id="ARBA00022840"/>
    </source>
</evidence>
<comment type="subcellular location">
    <subcellularLocation>
        <location evidence="1">Cytoplasm</location>
    </subcellularLocation>
</comment>
<evidence type="ECO:0000256" key="3">
    <source>
        <dbReference type="ARBA" id="ARBA00010728"/>
    </source>
</evidence>
<dbReference type="GO" id="GO:0004828">
    <property type="term" value="F:serine-tRNA ligase activity"/>
    <property type="evidence" value="ECO:0007669"/>
    <property type="project" value="UniProtKB-UniRule"/>
</dbReference>
<dbReference type="PANTHER" id="PTHR43697">
    <property type="entry name" value="SERYL-TRNA SYNTHETASE"/>
    <property type="match status" value="1"/>
</dbReference>
<feature type="coiled-coil region" evidence="17">
    <location>
        <begin position="30"/>
        <end position="64"/>
    </location>
</feature>
<evidence type="ECO:0000259" key="18">
    <source>
        <dbReference type="PROSITE" id="PS50862"/>
    </source>
</evidence>
<comment type="caution">
    <text evidence="19">The sequence shown here is derived from an EMBL/GenBank/DDBJ whole genome shotgun (WGS) entry which is preliminary data.</text>
</comment>
<keyword evidence="20" id="KW-1185">Reference proteome</keyword>
<evidence type="ECO:0000313" key="19">
    <source>
        <dbReference type="EMBL" id="RKN84981.1"/>
    </source>
</evidence>
<dbReference type="GO" id="GO:0016740">
    <property type="term" value="F:transferase activity"/>
    <property type="evidence" value="ECO:0007669"/>
    <property type="project" value="UniProtKB-ARBA"/>
</dbReference>
<keyword evidence="10" id="KW-0030">Aminoacyl-tRNA synthetase</keyword>
<dbReference type="Pfam" id="PF02403">
    <property type="entry name" value="Seryl_tRNA_N"/>
    <property type="match status" value="1"/>
</dbReference>
<sequence length="427" mass="48078">MLDIRFIQENRERLKLTANQKGLPDSIDELLEVDEQRRRQLADVERLRQERNRLSEQVSAQMRAGAREEAERTKTEAKRVGTMLADLEPQLEVLESRCKELMLYVPNVVSPDTPVGASDADNVELKRVGTPPVFDFEPLDHVAIGESLGLIDMQRGVKAAGSRNYYLLGAGLHLHRAVQQLAVDLLVRKGFTVMDVPMLVREDTLTSAGFFPGGREQTFELPADDKWLVGTSEASLVAYYAGEIVDMSQPIRLAAVSNCFRREIGSAGRDVRGLYRVHQFAKVEQVVLCQGDAEQSEQMLQEITRNAEELLALLELPYRVVAVCTGDMSQKNYKQYDIETWMPSRGSYGETHSSSNLHDFQARRAGIRYRDEDGKLRYCHTLNNTAVASPRILIPLLENHQREDGTVYIPPALRPYMYGMDAIGPGL</sequence>
<comment type="catalytic activity">
    <reaction evidence="12">
        <text>tRNA(Sec) + L-serine + ATP = L-seryl-tRNA(Sec) + AMP + diphosphate + H(+)</text>
        <dbReference type="Rhea" id="RHEA:42580"/>
        <dbReference type="Rhea" id="RHEA-COMP:9742"/>
        <dbReference type="Rhea" id="RHEA-COMP:10128"/>
        <dbReference type="ChEBI" id="CHEBI:15378"/>
        <dbReference type="ChEBI" id="CHEBI:30616"/>
        <dbReference type="ChEBI" id="CHEBI:33019"/>
        <dbReference type="ChEBI" id="CHEBI:33384"/>
        <dbReference type="ChEBI" id="CHEBI:78442"/>
        <dbReference type="ChEBI" id="CHEBI:78533"/>
        <dbReference type="ChEBI" id="CHEBI:456215"/>
        <dbReference type="EC" id="6.1.1.11"/>
    </reaction>
</comment>
<evidence type="ECO:0000256" key="16">
    <source>
        <dbReference type="PIRSR" id="PIRSR001529-2"/>
    </source>
</evidence>
<dbReference type="CDD" id="cd00770">
    <property type="entry name" value="SerRS_core"/>
    <property type="match status" value="1"/>
</dbReference>
<dbReference type="InterPro" id="IPR033729">
    <property type="entry name" value="SerRS_core"/>
</dbReference>
<feature type="binding site" evidence="15">
    <location>
        <position position="284"/>
    </location>
    <ligand>
        <name>L-serine</name>
        <dbReference type="ChEBI" id="CHEBI:33384"/>
    </ligand>
</feature>
<dbReference type="OrthoDB" id="9804647at2"/>
<dbReference type="EMBL" id="RBAH01000006">
    <property type="protein sequence ID" value="RKN84981.1"/>
    <property type="molecule type" value="Genomic_DNA"/>
</dbReference>
<dbReference type="RefSeq" id="WP_120747297.1">
    <property type="nucleotide sequence ID" value="NZ_RBAH01000006.1"/>
</dbReference>
<dbReference type="GO" id="GO:0006434">
    <property type="term" value="P:seryl-tRNA aminoacylation"/>
    <property type="evidence" value="ECO:0007669"/>
    <property type="project" value="UniProtKB-UniRule"/>
</dbReference>
<feature type="binding site" evidence="16">
    <location>
        <begin position="277"/>
        <end position="280"/>
    </location>
    <ligand>
        <name>ATP</name>
        <dbReference type="ChEBI" id="CHEBI:30616"/>
    </ligand>
</feature>
<evidence type="ECO:0000256" key="4">
    <source>
        <dbReference type="ARBA" id="ARBA00012840"/>
    </source>
</evidence>
<dbReference type="InterPro" id="IPR002314">
    <property type="entry name" value="aa-tRNA-synt_IIb"/>
</dbReference>
<evidence type="ECO:0000256" key="6">
    <source>
        <dbReference type="ARBA" id="ARBA00022598"/>
    </source>
</evidence>
<accession>A0A3B0CJG6</accession>